<protein>
    <submittedName>
        <fullName evidence="1">Uncharacterized protein</fullName>
    </submittedName>
</protein>
<accession>A0A5B0PC35</accession>
<organism evidence="1 2">
    <name type="scientific">Puccinia graminis f. sp. tritici</name>
    <dbReference type="NCBI Taxonomy" id="56615"/>
    <lineage>
        <taxon>Eukaryota</taxon>
        <taxon>Fungi</taxon>
        <taxon>Dikarya</taxon>
        <taxon>Basidiomycota</taxon>
        <taxon>Pucciniomycotina</taxon>
        <taxon>Pucciniomycetes</taxon>
        <taxon>Pucciniales</taxon>
        <taxon>Pucciniaceae</taxon>
        <taxon>Puccinia</taxon>
    </lineage>
</organism>
<name>A0A5B0PC35_PUCGR</name>
<gene>
    <name evidence="1" type="ORF">PGT21_005660</name>
</gene>
<sequence length="292" mass="34135">MATVPQFERQDSVFKQTGAQPRHVDTSFGNWKQSQMESMKEDFLLIKEDLKNLLKGKLADGTFFNEDEESNLELKMDKFQAHVKELNTIHTSILRSIQLKLFQNELTKKEILQQKDAHLKDTHVSHHIPTSSKGKMNGPTFNKISRDEIEVIEGHIPRLLAIDLNKLLDKIPFELTDKINTSDHENFIAIRLHSMIFQTINYLYKYNLIPKEDINNLFGSKQKLDLAATNMVLIFKINAEFGIRRPISFDGAYILRSHHSAHFRNMFKVLDDNQNRYIQYVCFKLMKDYSTF</sequence>
<comment type="caution">
    <text evidence="1">The sequence shown here is derived from an EMBL/GenBank/DDBJ whole genome shotgun (WGS) entry which is preliminary data.</text>
</comment>
<dbReference type="OrthoDB" id="10281634at2759"/>
<dbReference type="EMBL" id="VSWC01000066">
    <property type="protein sequence ID" value="KAA1097409.1"/>
    <property type="molecule type" value="Genomic_DNA"/>
</dbReference>
<dbReference type="Proteomes" id="UP000324748">
    <property type="component" value="Unassembled WGS sequence"/>
</dbReference>
<reference evidence="1 2" key="1">
    <citation type="submission" date="2019-05" db="EMBL/GenBank/DDBJ databases">
        <title>Emergence of the Ug99 lineage of the wheat stem rust pathogen through somatic hybridization.</title>
        <authorList>
            <person name="Li F."/>
            <person name="Upadhyaya N.M."/>
            <person name="Sperschneider J."/>
            <person name="Matny O."/>
            <person name="Nguyen-Phuc H."/>
            <person name="Mago R."/>
            <person name="Raley C."/>
            <person name="Miller M.E."/>
            <person name="Silverstein K.A.T."/>
            <person name="Henningsen E."/>
            <person name="Hirsch C.D."/>
            <person name="Visser B."/>
            <person name="Pretorius Z.A."/>
            <person name="Steffenson B.J."/>
            <person name="Schwessinger B."/>
            <person name="Dodds P.N."/>
            <person name="Figueroa M."/>
        </authorList>
    </citation>
    <scope>NUCLEOTIDE SEQUENCE [LARGE SCALE GENOMIC DNA]</scope>
    <source>
        <strain evidence="1">21-0</strain>
    </source>
</reference>
<evidence type="ECO:0000313" key="1">
    <source>
        <dbReference type="EMBL" id="KAA1097409.1"/>
    </source>
</evidence>
<proteinExistence type="predicted"/>
<keyword evidence="2" id="KW-1185">Reference proteome</keyword>
<evidence type="ECO:0000313" key="2">
    <source>
        <dbReference type="Proteomes" id="UP000324748"/>
    </source>
</evidence>
<dbReference type="AlphaFoldDB" id="A0A5B0PC35"/>